<organism evidence="1 2">
    <name type="scientific">Henosepilachna vigintioctopunctata</name>
    <dbReference type="NCBI Taxonomy" id="420089"/>
    <lineage>
        <taxon>Eukaryota</taxon>
        <taxon>Metazoa</taxon>
        <taxon>Ecdysozoa</taxon>
        <taxon>Arthropoda</taxon>
        <taxon>Hexapoda</taxon>
        <taxon>Insecta</taxon>
        <taxon>Pterygota</taxon>
        <taxon>Neoptera</taxon>
        <taxon>Endopterygota</taxon>
        <taxon>Coleoptera</taxon>
        <taxon>Polyphaga</taxon>
        <taxon>Cucujiformia</taxon>
        <taxon>Coccinelloidea</taxon>
        <taxon>Coccinellidae</taxon>
        <taxon>Epilachninae</taxon>
        <taxon>Epilachnini</taxon>
        <taxon>Henosepilachna</taxon>
    </lineage>
</organism>
<dbReference type="EMBL" id="JARQZJ010000064">
    <property type="protein sequence ID" value="KAK9880356.1"/>
    <property type="molecule type" value="Genomic_DNA"/>
</dbReference>
<comment type="caution">
    <text evidence="1">The sequence shown here is derived from an EMBL/GenBank/DDBJ whole genome shotgun (WGS) entry which is preliminary data.</text>
</comment>
<proteinExistence type="predicted"/>
<protein>
    <submittedName>
        <fullName evidence="1">Uncharacterized protein</fullName>
    </submittedName>
</protein>
<reference evidence="1 2" key="1">
    <citation type="submission" date="2023-03" db="EMBL/GenBank/DDBJ databases">
        <title>Genome insight into feeding habits of ladybird beetles.</title>
        <authorList>
            <person name="Li H.-S."/>
            <person name="Huang Y.-H."/>
            <person name="Pang H."/>
        </authorList>
    </citation>
    <scope>NUCLEOTIDE SEQUENCE [LARGE SCALE GENOMIC DNA]</scope>
    <source>
        <strain evidence="1">SYSU_2023b</strain>
        <tissue evidence="1">Whole body</tissue>
    </source>
</reference>
<sequence length="199" mass="23015">MESNDEFSELFKDEQFSNIFDVFNLNKIQNNEVFQEIARLFEDKLKELEQKSKTCKLWITYFRMVSILKDNTAAERMVSDRKFGFDCRRVSAKNQVSAAVSVSTKTLAASETDFGSCRERSPNLVPRGNALPDAGGPVRGLSCAVRIQRSEPYDNYRTHTIILCLRTMYDSILLSYADCTIISIMMQNLRIYIFLLMRW</sequence>
<evidence type="ECO:0000313" key="1">
    <source>
        <dbReference type="EMBL" id="KAK9880356.1"/>
    </source>
</evidence>
<keyword evidence="2" id="KW-1185">Reference proteome</keyword>
<accession>A0AAW1UHN0</accession>
<gene>
    <name evidence="1" type="ORF">WA026_010241</name>
</gene>
<dbReference type="AlphaFoldDB" id="A0AAW1UHN0"/>
<evidence type="ECO:0000313" key="2">
    <source>
        <dbReference type="Proteomes" id="UP001431783"/>
    </source>
</evidence>
<name>A0AAW1UHN0_9CUCU</name>
<dbReference type="Proteomes" id="UP001431783">
    <property type="component" value="Unassembled WGS sequence"/>
</dbReference>